<dbReference type="Pfam" id="PF01602">
    <property type="entry name" value="Adaptin_N"/>
    <property type="match status" value="1"/>
</dbReference>
<feature type="domain" description="Clathrin/coatomer adaptor adaptin-like N-terminal" evidence="5">
    <location>
        <begin position="18"/>
        <end position="588"/>
    </location>
</feature>
<evidence type="ECO:0000256" key="4">
    <source>
        <dbReference type="ARBA" id="ARBA00023136"/>
    </source>
</evidence>
<dbReference type="EMBL" id="GDID01005194">
    <property type="protein sequence ID" value="JAP91412.1"/>
    <property type="molecule type" value="Transcribed_RNA"/>
</dbReference>
<comment type="subcellular location">
    <subcellularLocation>
        <location evidence="1">Endomembrane system</location>
    </subcellularLocation>
</comment>
<dbReference type="GO" id="GO:0012505">
    <property type="term" value="C:endomembrane system"/>
    <property type="evidence" value="ECO:0007669"/>
    <property type="project" value="UniProtKB-SubCell"/>
</dbReference>
<dbReference type="PANTHER" id="PTHR22780">
    <property type="entry name" value="ADAPTIN, ALPHA/GAMMA/EPSILON"/>
    <property type="match status" value="1"/>
</dbReference>
<sequence length="605" mass="68695">GLRNFVQEIRVTQSHEQEEEIVNSEKAKIRKYFSQPDQSVNNTKKYAMKLMYMSILGYQVDFGLVPISQLMASKDKEEKVTGYIVLQQLLTNTPDFLRLVTQTILSDIQSESTFSAALALDFVANDGDAAMAEVIAGPILHLIQKDPEKVPPILRKKAVLALLNLFKKNNDSVANTGAEPILIKLMEQKNVGFLTCLIHLFDSLPNTKALEPVKHRSIYLLNKIIIKREVTDDHIYYTMPCPWLLISLMRFLQRLPKQLVDQINPKTSVVESQSELIKAVIEKCFELVSKLGTSGAQSRINIHWAIALEASRLYAFYREQIKCQIDLKFLFNIIKSKSVISNIKYAAFDCLTLMSTISDVINQTRANLMDIAQAIIDQKDYAVRHRGLLLLYSMADQQNSQAITATFCFSANQQDTPVSYREDAVLRAVQLCEQHKSEEWVIHQLLKLMPQAQEMKQYNVWKNLANIIQLQMTQQTAQQILNLLYGNCVEDDKFVEDKLLLTIFSFGFIAAFKFMQLNELKNYSPLIIHAMNMLQTKETEELFCIAATAAIIAAASGVLEQEIIVQLCNNEVTEVQQRACEVYILMQSGQGAKVAQLFEGMVLQK</sequence>
<evidence type="ECO:0000259" key="5">
    <source>
        <dbReference type="Pfam" id="PF01602"/>
    </source>
</evidence>
<reference evidence="6" key="1">
    <citation type="submission" date="2015-07" db="EMBL/GenBank/DDBJ databases">
        <title>Adaptation to a free-living lifestyle via gene acquisitions in the diplomonad Trepomonas sp. PC1.</title>
        <authorList>
            <person name="Xu F."/>
            <person name="Jerlstrom-Hultqvist J."/>
            <person name="Kolisko M."/>
            <person name="Simpson A.G.B."/>
            <person name="Roger A.J."/>
            <person name="Svard S.G."/>
            <person name="Andersson J.O."/>
        </authorList>
    </citation>
    <scope>NUCLEOTIDE SEQUENCE</scope>
    <source>
        <strain evidence="6">PC1</strain>
    </source>
</reference>
<gene>
    <name evidence="6" type="ORF">TPC1_16990</name>
</gene>
<evidence type="ECO:0000256" key="1">
    <source>
        <dbReference type="ARBA" id="ARBA00004308"/>
    </source>
</evidence>
<dbReference type="InterPro" id="IPR002553">
    <property type="entry name" value="Clathrin/coatomer_adapt-like_N"/>
</dbReference>
<dbReference type="GO" id="GO:0030117">
    <property type="term" value="C:membrane coat"/>
    <property type="evidence" value="ECO:0007669"/>
    <property type="project" value="InterPro"/>
</dbReference>
<name>A0A146K3F2_9EUKA</name>
<dbReference type="InterPro" id="IPR050840">
    <property type="entry name" value="Adaptor_Complx_Large_Subunit"/>
</dbReference>
<feature type="non-terminal residue" evidence="6">
    <location>
        <position position="1"/>
    </location>
</feature>
<accession>A0A146K3F2</accession>
<protein>
    <submittedName>
        <fullName evidence="6">Alpha adaptin</fullName>
    </submittedName>
</protein>
<dbReference type="InterPro" id="IPR011989">
    <property type="entry name" value="ARM-like"/>
</dbReference>
<dbReference type="GO" id="GO:0016192">
    <property type="term" value="P:vesicle-mediated transport"/>
    <property type="evidence" value="ECO:0007669"/>
    <property type="project" value="InterPro"/>
</dbReference>
<evidence type="ECO:0000256" key="2">
    <source>
        <dbReference type="ARBA" id="ARBA00022448"/>
    </source>
</evidence>
<evidence type="ECO:0000256" key="3">
    <source>
        <dbReference type="ARBA" id="ARBA00022927"/>
    </source>
</evidence>
<dbReference type="GO" id="GO:0006886">
    <property type="term" value="P:intracellular protein transport"/>
    <property type="evidence" value="ECO:0007669"/>
    <property type="project" value="InterPro"/>
</dbReference>
<dbReference type="SUPFAM" id="SSF48371">
    <property type="entry name" value="ARM repeat"/>
    <property type="match status" value="1"/>
</dbReference>
<proteinExistence type="predicted"/>
<keyword evidence="4" id="KW-0472">Membrane</keyword>
<dbReference type="InterPro" id="IPR016024">
    <property type="entry name" value="ARM-type_fold"/>
</dbReference>
<dbReference type="Gene3D" id="1.25.10.10">
    <property type="entry name" value="Leucine-rich Repeat Variant"/>
    <property type="match status" value="1"/>
</dbReference>
<organism evidence="6">
    <name type="scientific">Trepomonas sp. PC1</name>
    <dbReference type="NCBI Taxonomy" id="1076344"/>
    <lineage>
        <taxon>Eukaryota</taxon>
        <taxon>Metamonada</taxon>
        <taxon>Diplomonadida</taxon>
        <taxon>Hexamitidae</taxon>
        <taxon>Hexamitinae</taxon>
        <taxon>Trepomonas</taxon>
    </lineage>
</organism>
<evidence type="ECO:0000313" key="6">
    <source>
        <dbReference type="EMBL" id="JAP91412.1"/>
    </source>
</evidence>
<keyword evidence="3" id="KW-0653">Protein transport</keyword>
<keyword evidence="2" id="KW-0813">Transport</keyword>
<dbReference type="AlphaFoldDB" id="A0A146K3F2"/>